<dbReference type="RefSeq" id="WP_084119475.1">
    <property type="nucleotide sequence ID" value="NZ_LT838813.1"/>
</dbReference>
<dbReference type="Gene3D" id="3.40.390.10">
    <property type="entry name" value="Collagenase (Catalytic Domain)"/>
    <property type="match status" value="1"/>
</dbReference>
<gene>
    <name evidence="1" type="ORF">SAMN00777080_1262</name>
</gene>
<reference evidence="2" key="1">
    <citation type="submission" date="2017-04" db="EMBL/GenBank/DDBJ databases">
        <authorList>
            <person name="Varghese N."/>
            <person name="Submissions S."/>
        </authorList>
    </citation>
    <scope>NUCLEOTIDE SEQUENCE [LARGE SCALE GENOMIC DNA]</scope>
    <source>
        <strain evidence="2">DSM 16537</strain>
    </source>
</reference>
<dbReference type="GO" id="GO:0008237">
    <property type="term" value="F:metallopeptidase activity"/>
    <property type="evidence" value="ECO:0007669"/>
    <property type="project" value="InterPro"/>
</dbReference>
<evidence type="ECO:0008006" key="3">
    <source>
        <dbReference type="Google" id="ProtNLM"/>
    </source>
</evidence>
<evidence type="ECO:0000313" key="1">
    <source>
        <dbReference type="EMBL" id="SMD42700.1"/>
    </source>
</evidence>
<dbReference type="OrthoDB" id="905690at2"/>
<dbReference type="Proteomes" id="UP000192333">
    <property type="component" value="Chromosome I"/>
</dbReference>
<accession>A0A1W2H184</accession>
<evidence type="ECO:0000313" key="2">
    <source>
        <dbReference type="Proteomes" id="UP000192333"/>
    </source>
</evidence>
<dbReference type="EMBL" id="LT838813">
    <property type="protein sequence ID" value="SMD42700.1"/>
    <property type="molecule type" value="Genomic_DNA"/>
</dbReference>
<sequence length="317" mass="34916">MKKHIYAIAIMVSFGFFSCQSDEIQNDMDLEEYVDGHQVVYSDLRFDPVSVNFADQNARIQTDLPYNVVLHSATYITAPESNEMGRTVFFSDRGNKQLDFDFSPVAKLNGIPDISYYVDRLRPASTLNVDQTDAAIESAATTWKNAKCSDFDLYRVADVPVPIGIVAANFGFPSAAGYIADVNHAGWMPASFFGFLAPGGENFILGVTFTFLLIDGEGNTIDTNNDGKLDVALREIYYNNNFTWGIGSSFDVETVALHEMGHGLSQAHFGSAFRKANFGIQFNPRAVMNATYSGVQRDLAGTDLAGHCSIWGNWPNN</sequence>
<protein>
    <recommendedName>
        <fullName evidence="3">Peptidase M10 metallopeptidase domain-containing protein</fullName>
    </recommendedName>
</protein>
<dbReference type="SUPFAM" id="SSF55486">
    <property type="entry name" value="Metalloproteases ('zincins'), catalytic domain"/>
    <property type="match status" value="1"/>
</dbReference>
<name>A0A1W2H184_9BACT</name>
<dbReference type="AlphaFoldDB" id="A0A1W2H184"/>
<proteinExistence type="predicted"/>
<dbReference type="PROSITE" id="PS51257">
    <property type="entry name" value="PROKAR_LIPOPROTEIN"/>
    <property type="match status" value="1"/>
</dbReference>
<organism evidence="1 2">
    <name type="scientific">Aquiflexum balticum DSM 16537</name>
    <dbReference type="NCBI Taxonomy" id="758820"/>
    <lineage>
        <taxon>Bacteria</taxon>
        <taxon>Pseudomonadati</taxon>
        <taxon>Bacteroidota</taxon>
        <taxon>Cytophagia</taxon>
        <taxon>Cytophagales</taxon>
        <taxon>Cyclobacteriaceae</taxon>
        <taxon>Aquiflexum</taxon>
    </lineage>
</organism>
<keyword evidence="2" id="KW-1185">Reference proteome</keyword>
<dbReference type="InterPro" id="IPR024079">
    <property type="entry name" value="MetalloPept_cat_dom_sf"/>
</dbReference>